<dbReference type="InterPro" id="IPR018060">
    <property type="entry name" value="HTH_AraC"/>
</dbReference>
<dbReference type="InterPro" id="IPR009057">
    <property type="entry name" value="Homeodomain-like_sf"/>
</dbReference>
<dbReference type="PROSITE" id="PS01124">
    <property type="entry name" value="HTH_ARAC_FAMILY_2"/>
    <property type="match status" value="1"/>
</dbReference>
<evidence type="ECO:0000256" key="2">
    <source>
        <dbReference type="ARBA" id="ARBA00023125"/>
    </source>
</evidence>
<comment type="caution">
    <text evidence="5">The sequence shown here is derived from an EMBL/GenBank/DDBJ whole genome shotgun (WGS) entry which is preliminary data.</text>
</comment>
<dbReference type="InterPro" id="IPR053142">
    <property type="entry name" value="PchR_regulatory_protein"/>
</dbReference>
<name>A0A4R1LLH8_9SPHI</name>
<evidence type="ECO:0000259" key="4">
    <source>
        <dbReference type="PROSITE" id="PS01124"/>
    </source>
</evidence>
<accession>A0A4R1LLH8</accession>
<dbReference type="SUPFAM" id="SSF46689">
    <property type="entry name" value="Homeodomain-like"/>
    <property type="match status" value="2"/>
</dbReference>
<evidence type="ECO:0000313" key="6">
    <source>
        <dbReference type="Proteomes" id="UP000294616"/>
    </source>
</evidence>
<dbReference type="GO" id="GO:0043565">
    <property type="term" value="F:sequence-specific DNA binding"/>
    <property type="evidence" value="ECO:0007669"/>
    <property type="project" value="InterPro"/>
</dbReference>
<evidence type="ECO:0000313" key="5">
    <source>
        <dbReference type="EMBL" id="TCK79525.1"/>
    </source>
</evidence>
<feature type="domain" description="HTH araC/xylS-type" evidence="4">
    <location>
        <begin position="210"/>
        <end position="307"/>
    </location>
</feature>
<dbReference type="Pfam" id="PF12833">
    <property type="entry name" value="HTH_18"/>
    <property type="match status" value="1"/>
</dbReference>
<proteinExistence type="predicted"/>
<dbReference type="PANTHER" id="PTHR47893:SF1">
    <property type="entry name" value="REGULATORY PROTEIN PCHR"/>
    <property type="match status" value="1"/>
</dbReference>
<sequence length="307" mass="35897">MTQDGILNDKLLNSDISLVNTAISMELKMDEIYIWHILPKQNQSKRFDFQDNESYIQMVFSLDYLKDYQEHNVGNAAYDLHPEQNDLLFIPRDYKDFSTIQISEERELFGINISTDLFLKVLPKESPISDTFKDGMLNNQSIIVKSENRLVTIAMRHVIEQIMRCMRDDHYRFIYYQAKVMELLSLQLAQIENSTKESQQLKYDELKRVHRVKAILEQNPEHNYTLLGLAHAVGTNDSTLKKHFKLIFGITVFGYLNAYRMEMARKVLLEQDCKVAVIASQFGYKHATHFSAAFKKYFGYPPTKLKV</sequence>
<dbReference type="PROSITE" id="PS00041">
    <property type="entry name" value="HTH_ARAC_FAMILY_1"/>
    <property type="match status" value="1"/>
</dbReference>
<keyword evidence="3" id="KW-0804">Transcription</keyword>
<dbReference type="GO" id="GO:0003700">
    <property type="term" value="F:DNA-binding transcription factor activity"/>
    <property type="evidence" value="ECO:0007669"/>
    <property type="project" value="InterPro"/>
</dbReference>
<gene>
    <name evidence="5" type="ORF">C8N28_2756</name>
</gene>
<evidence type="ECO:0000256" key="3">
    <source>
        <dbReference type="ARBA" id="ARBA00023163"/>
    </source>
</evidence>
<protein>
    <submittedName>
        <fullName evidence="5">AraC-like DNA-binding protein</fullName>
    </submittedName>
</protein>
<dbReference type="InterPro" id="IPR018062">
    <property type="entry name" value="HTH_AraC-typ_CS"/>
</dbReference>
<dbReference type="SMART" id="SM00342">
    <property type="entry name" value="HTH_ARAC"/>
    <property type="match status" value="1"/>
</dbReference>
<dbReference type="PANTHER" id="PTHR47893">
    <property type="entry name" value="REGULATORY PROTEIN PCHR"/>
    <property type="match status" value="1"/>
</dbReference>
<dbReference type="AlphaFoldDB" id="A0A4R1LLH8"/>
<keyword evidence="2 5" id="KW-0238">DNA-binding</keyword>
<dbReference type="EMBL" id="SMGO01000004">
    <property type="protein sequence ID" value="TCK79525.1"/>
    <property type="molecule type" value="Genomic_DNA"/>
</dbReference>
<dbReference type="Gene3D" id="1.10.10.60">
    <property type="entry name" value="Homeodomain-like"/>
    <property type="match status" value="2"/>
</dbReference>
<keyword evidence="6" id="KW-1185">Reference proteome</keyword>
<dbReference type="Proteomes" id="UP000294616">
    <property type="component" value="Unassembled WGS sequence"/>
</dbReference>
<evidence type="ECO:0000256" key="1">
    <source>
        <dbReference type="ARBA" id="ARBA00023015"/>
    </source>
</evidence>
<organism evidence="5 6">
    <name type="scientific">Albibacterium bauzanense</name>
    <dbReference type="NCBI Taxonomy" id="653929"/>
    <lineage>
        <taxon>Bacteria</taxon>
        <taxon>Pseudomonadati</taxon>
        <taxon>Bacteroidota</taxon>
        <taxon>Sphingobacteriia</taxon>
        <taxon>Sphingobacteriales</taxon>
        <taxon>Sphingobacteriaceae</taxon>
        <taxon>Albibacterium</taxon>
    </lineage>
</organism>
<reference evidence="5 6" key="1">
    <citation type="submission" date="2019-03" db="EMBL/GenBank/DDBJ databases">
        <title>Genomic Encyclopedia of Archaeal and Bacterial Type Strains, Phase II (KMG-II): from individual species to whole genera.</title>
        <authorList>
            <person name="Goeker M."/>
        </authorList>
    </citation>
    <scope>NUCLEOTIDE SEQUENCE [LARGE SCALE GENOMIC DNA]</scope>
    <source>
        <strain evidence="5 6">DSM 22554</strain>
    </source>
</reference>
<keyword evidence="1" id="KW-0805">Transcription regulation</keyword>
<dbReference type="OrthoDB" id="799767at2"/>
<dbReference type="RefSeq" id="WP_132225863.1">
    <property type="nucleotide sequence ID" value="NZ_SMGO01000004.1"/>
</dbReference>